<name>U6N3M0_9EIME</name>
<dbReference type="VEuPathDB" id="ToxoDB:ENH_00075710"/>
<dbReference type="OrthoDB" id="421374at2759"/>
<dbReference type="GeneID" id="25477701"/>
<dbReference type="RefSeq" id="XP_013438375.1">
    <property type="nucleotide sequence ID" value="XM_013582921.1"/>
</dbReference>
<dbReference type="EMBL" id="HG725832">
    <property type="protein sequence ID" value="CDJ69909.1"/>
    <property type="molecule type" value="Genomic_DNA"/>
</dbReference>
<evidence type="ECO:0000256" key="2">
    <source>
        <dbReference type="RuleBase" id="RU003909"/>
    </source>
</evidence>
<dbReference type="InterPro" id="IPR036140">
    <property type="entry name" value="PFN_sf"/>
</dbReference>
<dbReference type="SUPFAM" id="SSF55770">
    <property type="entry name" value="Profilin (actin-binding protein)"/>
    <property type="match status" value="1"/>
</dbReference>
<evidence type="ECO:0000313" key="4">
    <source>
        <dbReference type="Proteomes" id="UP000030754"/>
    </source>
</evidence>
<evidence type="ECO:0000313" key="3">
    <source>
        <dbReference type="EMBL" id="CDJ69909.1"/>
    </source>
</evidence>
<proteinExistence type="inferred from homology"/>
<comment type="similarity">
    <text evidence="1 2">Belongs to the profilin family.</text>
</comment>
<dbReference type="InterPro" id="IPR005455">
    <property type="entry name" value="PFN_euk"/>
</dbReference>
<dbReference type="InterPro" id="IPR048278">
    <property type="entry name" value="PFN"/>
</dbReference>
<dbReference type="GO" id="GO:0003779">
    <property type="term" value="F:actin binding"/>
    <property type="evidence" value="ECO:0007669"/>
    <property type="project" value="UniProtKB-KW"/>
</dbReference>
<accession>U6N3M0</accession>
<dbReference type="Proteomes" id="UP000030754">
    <property type="component" value="Unassembled WGS sequence"/>
</dbReference>
<dbReference type="Gene3D" id="3.30.450.30">
    <property type="entry name" value="Dynein light chain 2a, cytoplasmic"/>
    <property type="match status" value="1"/>
</dbReference>
<reference evidence="3" key="2">
    <citation type="submission" date="2013-10" db="EMBL/GenBank/DDBJ databases">
        <authorList>
            <person name="Aslett M."/>
        </authorList>
    </citation>
    <scope>NUCLEOTIDE SEQUENCE [LARGE SCALE GENOMIC DNA]</scope>
    <source>
        <strain evidence="3">Houghton</strain>
    </source>
</reference>
<gene>
    <name evidence="3" type="ORF">ENH_00075710</name>
</gene>
<feature type="non-terminal residue" evidence="3">
    <location>
        <position position="1"/>
    </location>
</feature>
<dbReference type="Pfam" id="PF00235">
    <property type="entry name" value="Profilin"/>
    <property type="match status" value="1"/>
</dbReference>
<dbReference type="SMART" id="SM00392">
    <property type="entry name" value="PROF"/>
    <property type="match status" value="1"/>
</dbReference>
<evidence type="ECO:0000256" key="1">
    <source>
        <dbReference type="ARBA" id="ARBA00010058"/>
    </source>
</evidence>
<keyword evidence="2" id="KW-0009">Actin-binding</keyword>
<sequence length="138" mass="15066">IADGCRLFGAAAAEGDPWEVLVKTDYEIEVPQEDGSTLSCACDEAETLRQAVVEGRAPQGVYIGGTKYKLAEVKRDFTFNDQNYDVAILGKNKGGGFLIKTPNENVVIALYDEEKEQNKADALTTALNFAEYLYQGGF</sequence>
<protein>
    <recommendedName>
        <fullName evidence="2">Profilin</fullName>
    </recommendedName>
</protein>
<dbReference type="AlphaFoldDB" id="U6N3M0"/>
<organism evidence="3 4">
    <name type="scientific">Eimeria necatrix</name>
    <dbReference type="NCBI Taxonomy" id="51315"/>
    <lineage>
        <taxon>Eukaryota</taxon>
        <taxon>Sar</taxon>
        <taxon>Alveolata</taxon>
        <taxon>Apicomplexa</taxon>
        <taxon>Conoidasida</taxon>
        <taxon>Coccidia</taxon>
        <taxon>Eucoccidiorida</taxon>
        <taxon>Eimeriorina</taxon>
        <taxon>Eimeriidae</taxon>
        <taxon>Eimeria</taxon>
    </lineage>
</organism>
<reference evidence="3" key="1">
    <citation type="submission" date="2013-10" db="EMBL/GenBank/DDBJ databases">
        <title>Genomic analysis of the causative agents of coccidiosis in chickens.</title>
        <authorList>
            <person name="Reid A.J."/>
            <person name="Blake D."/>
            <person name="Billington K."/>
            <person name="Browne H."/>
            <person name="Dunn M."/>
            <person name="Hung S."/>
            <person name="Kawahara F."/>
            <person name="Miranda-Saavedra D."/>
            <person name="Mourier T."/>
            <person name="Nagra H."/>
            <person name="Otto T.D."/>
            <person name="Rawlings N."/>
            <person name="Sanchez A."/>
            <person name="Sanders M."/>
            <person name="Subramaniam C."/>
            <person name="Tay Y."/>
            <person name="Dear P."/>
            <person name="Doerig C."/>
            <person name="Gruber A."/>
            <person name="Parkinson J."/>
            <person name="Shirley M."/>
            <person name="Wan K.L."/>
            <person name="Berriman M."/>
            <person name="Tomley F."/>
            <person name="Pain A."/>
        </authorList>
    </citation>
    <scope>NUCLEOTIDE SEQUENCE [LARGE SCALE GENOMIC DNA]</scope>
    <source>
        <strain evidence="3">Houghton</strain>
    </source>
</reference>
<keyword evidence="4" id="KW-1185">Reference proteome</keyword>